<keyword evidence="10 16" id="KW-0808">Transferase</keyword>
<dbReference type="InterPro" id="IPR036618">
    <property type="entry name" value="PtsI_HPr-bd_sf"/>
</dbReference>
<feature type="binding site" evidence="19">
    <location>
        <position position="442"/>
    </location>
    <ligand>
        <name>Mg(2+)</name>
        <dbReference type="ChEBI" id="CHEBI:18420"/>
    </ligand>
</feature>
<dbReference type="InterPro" id="IPR040442">
    <property type="entry name" value="Pyrv_kinase-like_dom_sf"/>
</dbReference>
<dbReference type="Pfam" id="PF00391">
    <property type="entry name" value="PEP-utilizers"/>
    <property type="match status" value="1"/>
</dbReference>
<keyword evidence="9 16" id="KW-0762">Sugar transport</keyword>
<dbReference type="SUPFAM" id="SSF51621">
    <property type="entry name" value="Phosphoenolpyruvate/pyruvate domain"/>
    <property type="match status" value="1"/>
</dbReference>
<dbReference type="InterPro" id="IPR024692">
    <property type="entry name" value="PTS_EI"/>
</dbReference>
<evidence type="ECO:0000259" key="22">
    <source>
        <dbReference type="Pfam" id="PF05524"/>
    </source>
</evidence>
<dbReference type="InterPro" id="IPR018274">
    <property type="entry name" value="PEP_util_AS"/>
</dbReference>
<evidence type="ECO:0000256" key="19">
    <source>
        <dbReference type="PIRSR" id="PIRSR000732-3"/>
    </source>
</evidence>
<evidence type="ECO:0000256" key="12">
    <source>
        <dbReference type="ARBA" id="ARBA00022723"/>
    </source>
</evidence>
<evidence type="ECO:0000256" key="18">
    <source>
        <dbReference type="PIRSR" id="PIRSR000732-2"/>
    </source>
</evidence>
<dbReference type="Pfam" id="PF02896">
    <property type="entry name" value="PEP-utilizers_C"/>
    <property type="match status" value="1"/>
</dbReference>
<dbReference type="PROSITE" id="PS00370">
    <property type="entry name" value="PEP_ENZYMES_PHOS_SITE"/>
    <property type="match status" value="1"/>
</dbReference>
<dbReference type="GO" id="GO:0005737">
    <property type="term" value="C:cytoplasm"/>
    <property type="evidence" value="ECO:0007669"/>
    <property type="project" value="UniProtKB-SubCell"/>
</dbReference>
<dbReference type="InterPro" id="IPR036637">
    <property type="entry name" value="Phosphohistidine_dom_sf"/>
</dbReference>
<evidence type="ECO:0000259" key="21">
    <source>
        <dbReference type="Pfam" id="PF02896"/>
    </source>
</evidence>
<dbReference type="GO" id="GO:0016301">
    <property type="term" value="F:kinase activity"/>
    <property type="evidence" value="ECO:0007669"/>
    <property type="project" value="UniProtKB-KW"/>
</dbReference>
<dbReference type="Proteomes" id="UP000007013">
    <property type="component" value="Chromosome"/>
</dbReference>
<accession>B1ZXA3</accession>
<dbReference type="PIRSF" id="PIRSF000732">
    <property type="entry name" value="PTS_enzyme_I"/>
    <property type="match status" value="1"/>
</dbReference>
<dbReference type="InterPro" id="IPR006318">
    <property type="entry name" value="PTS_EI-like"/>
</dbReference>
<evidence type="ECO:0000256" key="3">
    <source>
        <dbReference type="ARBA" id="ARBA00004496"/>
    </source>
</evidence>
<evidence type="ECO:0000313" key="23">
    <source>
        <dbReference type="EMBL" id="ACB76155.1"/>
    </source>
</evidence>
<keyword evidence="23" id="KW-0670">Pyruvate</keyword>
<proteinExistence type="inferred from homology"/>
<dbReference type="InterPro" id="IPR000121">
    <property type="entry name" value="PEP_util_C"/>
</dbReference>
<feature type="active site" description="Proton donor" evidence="17">
    <location>
        <position position="513"/>
    </location>
</feature>
<reference evidence="23 24" key="1">
    <citation type="journal article" date="2011" name="J. Bacteriol.">
        <title>Genome sequence of the verrucomicrobium Opitutus terrae PB90-1, an abundant inhabitant of rice paddy soil ecosystems.</title>
        <authorList>
            <person name="van Passel M.W."/>
            <person name="Kant R."/>
            <person name="Palva A."/>
            <person name="Copeland A."/>
            <person name="Lucas S."/>
            <person name="Lapidus A."/>
            <person name="Glavina del Rio T."/>
            <person name="Pitluck S."/>
            <person name="Goltsman E."/>
            <person name="Clum A."/>
            <person name="Sun H."/>
            <person name="Schmutz J."/>
            <person name="Larimer F.W."/>
            <person name="Land M.L."/>
            <person name="Hauser L."/>
            <person name="Kyrpides N."/>
            <person name="Mikhailova N."/>
            <person name="Richardson P.P."/>
            <person name="Janssen P.H."/>
            <person name="de Vos W.M."/>
            <person name="Smidt H."/>
        </authorList>
    </citation>
    <scope>NUCLEOTIDE SEQUENCE [LARGE SCALE GENOMIC DNA]</scope>
    <source>
        <strain evidence="24">DSM 11246 / JCM 15787 / PB90-1</strain>
    </source>
</reference>
<keyword evidence="13 16" id="KW-0418">Kinase</keyword>
<feature type="domain" description="PEP-utilising enzyme C-terminal" evidence="21">
    <location>
        <begin position="264"/>
        <end position="551"/>
    </location>
</feature>
<evidence type="ECO:0000256" key="14">
    <source>
        <dbReference type="ARBA" id="ARBA00022842"/>
    </source>
</evidence>
<dbReference type="GO" id="GO:0008965">
    <property type="term" value="F:phosphoenolpyruvate-protein phosphotransferase activity"/>
    <property type="evidence" value="ECO:0007669"/>
    <property type="project" value="UniProtKB-EC"/>
</dbReference>
<feature type="binding site" evidence="19">
    <location>
        <position position="466"/>
    </location>
    <ligand>
        <name>Mg(2+)</name>
        <dbReference type="ChEBI" id="CHEBI:18420"/>
    </ligand>
</feature>
<evidence type="ECO:0000256" key="5">
    <source>
        <dbReference type="ARBA" id="ARBA00012232"/>
    </source>
</evidence>
<keyword evidence="11 16" id="KW-0598">Phosphotransferase system</keyword>
<dbReference type="PANTHER" id="PTHR46244:SF6">
    <property type="entry name" value="PHOSPHOENOLPYRUVATE-PROTEIN PHOSPHOTRANSFERASE"/>
    <property type="match status" value="1"/>
</dbReference>
<keyword evidence="8 16" id="KW-0963">Cytoplasm</keyword>
<evidence type="ECO:0000256" key="10">
    <source>
        <dbReference type="ARBA" id="ARBA00022679"/>
    </source>
</evidence>
<evidence type="ECO:0000313" key="24">
    <source>
        <dbReference type="Proteomes" id="UP000007013"/>
    </source>
</evidence>
<evidence type="ECO:0000256" key="16">
    <source>
        <dbReference type="PIRNR" id="PIRNR000732"/>
    </source>
</evidence>
<dbReference type="Gene3D" id="3.20.20.60">
    <property type="entry name" value="Phosphoenolpyruvate-binding domains"/>
    <property type="match status" value="1"/>
</dbReference>
<dbReference type="PANTHER" id="PTHR46244">
    <property type="entry name" value="PHOSPHOENOLPYRUVATE-PROTEIN PHOSPHOTRANSFERASE"/>
    <property type="match status" value="1"/>
</dbReference>
<feature type="active site" description="Tele-phosphohistidine intermediate" evidence="17">
    <location>
        <position position="200"/>
    </location>
</feature>
<evidence type="ECO:0000256" key="11">
    <source>
        <dbReference type="ARBA" id="ARBA00022683"/>
    </source>
</evidence>
<sequence length="604" mass="64925">MTAADSEPAEMILGLAAATGIARGQAVICHCGDNVAVPRRLLGEDEVPGELQRFETALRETEGHLRTMETEVRARCGAADAAVFDAQIQMLRDPLLRHEVIGRCTKGKLNVEAALSDAVDELMAAFRAIDDPVFRERAADVQDVGRRLLNRLLAREDTDVRSLPAGSVVVARELLPSLAAGLGPNRIRALVAERGGTTAHAVILARSLGIPTVIHADGATTKIRPHDPVIVDGVAGRVFVRPSESVSREYERLQASLANRDQALRELVTLPTVTQDGVAIGLSANVGNVADAAAAARAHADGVGLYRTEFAFLVNAGFPTEEEQFQIYRSAAAQLKGREMVLRVLDLGSDKLLPYFPLPIEANPSLGRRGTRLLMRHPEILRTQLRAALRVSATHALSLLFPMIGGLDEFLAARQAVEDAKAALRATGQPFDPAIRVGAMIETPAAAITARALVWAADFLSVGTNDLVQYLLTTDRTSSEMAGYYEPLHPAVLQVLKHIIEAATAEAKPVSLCGEIAGNPAYTELLLGLGVRSLSVAPTELLEIRRVVRTLDSREASRLAERALAAGTIAEVKTIVAAKRVPNDEATFQRRALQRWRWEGGAGP</sequence>
<dbReference type="SUPFAM" id="SSF47831">
    <property type="entry name" value="Enzyme I of the PEP:sugar phosphotransferase system HPr-binding (sub)domain"/>
    <property type="match status" value="1"/>
</dbReference>
<dbReference type="eggNOG" id="COG1080">
    <property type="taxonomic scope" value="Bacteria"/>
</dbReference>
<keyword evidence="24" id="KW-1185">Reference proteome</keyword>
<evidence type="ECO:0000256" key="1">
    <source>
        <dbReference type="ARBA" id="ARBA00000683"/>
    </source>
</evidence>
<feature type="binding site" evidence="18">
    <location>
        <position position="307"/>
    </location>
    <ligand>
        <name>phosphoenolpyruvate</name>
        <dbReference type="ChEBI" id="CHEBI:58702"/>
    </ligand>
</feature>
<comment type="subcellular location">
    <subcellularLocation>
        <location evidence="3 16">Cytoplasm</location>
    </subcellularLocation>
</comment>
<evidence type="ECO:0000259" key="20">
    <source>
        <dbReference type="Pfam" id="PF00391"/>
    </source>
</evidence>
<keyword evidence="12 16" id="KW-0479">Metal-binding</keyword>
<evidence type="ECO:0000256" key="8">
    <source>
        <dbReference type="ARBA" id="ARBA00022490"/>
    </source>
</evidence>
<feature type="domain" description="Phosphotransferase system enzyme I N-terminal" evidence="22">
    <location>
        <begin position="14"/>
        <end position="137"/>
    </location>
</feature>
<feature type="binding site" evidence="18">
    <location>
        <position position="476"/>
    </location>
    <ligand>
        <name>phosphoenolpyruvate</name>
        <dbReference type="ChEBI" id="CHEBI:58702"/>
    </ligand>
</feature>
<comment type="catalytic activity">
    <reaction evidence="1 16">
        <text>L-histidyl-[protein] + phosphoenolpyruvate = N(pros)-phospho-L-histidyl-[protein] + pyruvate</text>
        <dbReference type="Rhea" id="RHEA:23880"/>
        <dbReference type="Rhea" id="RHEA-COMP:9745"/>
        <dbReference type="Rhea" id="RHEA-COMP:9746"/>
        <dbReference type="ChEBI" id="CHEBI:15361"/>
        <dbReference type="ChEBI" id="CHEBI:29979"/>
        <dbReference type="ChEBI" id="CHEBI:58702"/>
        <dbReference type="ChEBI" id="CHEBI:64837"/>
        <dbReference type="EC" id="2.7.3.9"/>
    </reaction>
</comment>
<feature type="domain" description="PEP-utilising enzyme mobile" evidence="20">
    <location>
        <begin position="164"/>
        <end position="236"/>
    </location>
</feature>
<comment type="function">
    <text evidence="16">General (non sugar-specific) component of the phosphoenolpyruvate-dependent sugar phosphotransferase system (sugar PTS). This major carbohydrate active-transport system catalyzes the phosphorylation of incoming sugar substrates concomitantly with their translocation across the cell membrane. Enzyme I transfers the phosphoryl group from phosphoenolpyruvate (PEP) to the phosphoryl carrier protein (HPr).</text>
</comment>
<dbReference type="OrthoDB" id="9765468at2"/>
<gene>
    <name evidence="23" type="ordered locus">Oter_2874</name>
</gene>
<dbReference type="InterPro" id="IPR015813">
    <property type="entry name" value="Pyrv/PenolPyrv_kinase-like_dom"/>
</dbReference>
<comment type="similarity">
    <text evidence="4 16">Belongs to the PEP-utilizing enzyme family.</text>
</comment>
<dbReference type="GO" id="GO:0009401">
    <property type="term" value="P:phosphoenolpyruvate-dependent sugar phosphotransferase system"/>
    <property type="evidence" value="ECO:0007669"/>
    <property type="project" value="UniProtKB-KW"/>
</dbReference>
<dbReference type="EMBL" id="CP001032">
    <property type="protein sequence ID" value="ACB76155.1"/>
    <property type="molecule type" value="Genomic_DNA"/>
</dbReference>
<dbReference type="GO" id="GO:0046872">
    <property type="term" value="F:metal ion binding"/>
    <property type="evidence" value="ECO:0007669"/>
    <property type="project" value="UniProtKB-KW"/>
</dbReference>
<keyword evidence="14 16" id="KW-0460">Magnesium</keyword>
<dbReference type="NCBIfam" id="TIGR01417">
    <property type="entry name" value="PTS_I_fam"/>
    <property type="match status" value="1"/>
</dbReference>
<dbReference type="SUPFAM" id="SSF52009">
    <property type="entry name" value="Phosphohistidine domain"/>
    <property type="match status" value="1"/>
</dbReference>
<dbReference type="AlphaFoldDB" id="B1ZXA3"/>
<evidence type="ECO:0000256" key="6">
    <source>
        <dbReference type="ARBA" id="ARBA00016544"/>
    </source>
</evidence>
<feature type="binding site" evidence="18">
    <location>
        <begin position="465"/>
        <end position="466"/>
    </location>
    <ligand>
        <name>phosphoenolpyruvate</name>
        <dbReference type="ChEBI" id="CHEBI:58702"/>
    </ligand>
</feature>
<comment type="cofactor">
    <cofactor evidence="2 16 19">
        <name>Mg(2+)</name>
        <dbReference type="ChEBI" id="CHEBI:18420"/>
    </cofactor>
</comment>
<dbReference type="Gene3D" id="1.10.274.10">
    <property type="entry name" value="PtsI, HPr-binding domain"/>
    <property type="match status" value="1"/>
</dbReference>
<evidence type="ECO:0000256" key="9">
    <source>
        <dbReference type="ARBA" id="ARBA00022597"/>
    </source>
</evidence>
<evidence type="ECO:0000256" key="2">
    <source>
        <dbReference type="ARBA" id="ARBA00001946"/>
    </source>
</evidence>
<dbReference type="Gene3D" id="3.50.30.10">
    <property type="entry name" value="Phosphohistidine domain"/>
    <property type="match status" value="1"/>
</dbReference>
<evidence type="ECO:0000256" key="13">
    <source>
        <dbReference type="ARBA" id="ARBA00022777"/>
    </source>
</evidence>
<dbReference type="EC" id="2.7.3.9" evidence="5 16"/>
<dbReference type="InterPro" id="IPR008279">
    <property type="entry name" value="PEP-util_enz_mobile_dom"/>
</dbReference>
<dbReference type="HOGENOM" id="CLU_007308_7_0_0"/>
<dbReference type="PRINTS" id="PR01736">
    <property type="entry name" value="PHPHTRNFRASE"/>
</dbReference>
<dbReference type="Pfam" id="PF05524">
    <property type="entry name" value="PEP-utilisers_N"/>
    <property type="match status" value="1"/>
</dbReference>
<evidence type="ECO:0000256" key="7">
    <source>
        <dbReference type="ARBA" id="ARBA00022448"/>
    </source>
</evidence>
<dbReference type="RefSeq" id="WP_012375690.1">
    <property type="nucleotide sequence ID" value="NC_010571.1"/>
</dbReference>
<name>B1ZXA3_OPITP</name>
<evidence type="ECO:0000256" key="4">
    <source>
        <dbReference type="ARBA" id="ARBA00007837"/>
    </source>
</evidence>
<evidence type="ECO:0000256" key="17">
    <source>
        <dbReference type="PIRSR" id="PIRSR000732-1"/>
    </source>
</evidence>
<dbReference type="KEGG" id="ote:Oter_2874"/>
<evidence type="ECO:0000256" key="15">
    <source>
        <dbReference type="ARBA" id="ARBA00033235"/>
    </source>
</evidence>
<dbReference type="InterPro" id="IPR008731">
    <property type="entry name" value="PTS_EIN"/>
</dbReference>
<dbReference type="STRING" id="452637.Oter_2874"/>
<protein>
    <recommendedName>
        <fullName evidence="6 16">Phosphoenolpyruvate-protein phosphotransferase</fullName>
        <ecNumber evidence="5 16">2.7.3.9</ecNumber>
    </recommendedName>
    <alternativeName>
        <fullName evidence="15 16">Phosphotransferase system, enzyme I</fullName>
    </alternativeName>
</protein>
<dbReference type="InterPro" id="IPR050499">
    <property type="entry name" value="PEP-utilizing_PTS_enzyme"/>
</dbReference>
<organism evidence="23 24">
    <name type="scientific">Opitutus terrae (strain DSM 11246 / JCM 15787 / PB90-1)</name>
    <dbReference type="NCBI Taxonomy" id="452637"/>
    <lineage>
        <taxon>Bacteria</taxon>
        <taxon>Pseudomonadati</taxon>
        <taxon>Verrucomicrobiota</taxon>
        <taxon>Opitutia</taxon>
        <taxon>Opitutales</taxon>
        <taxon>Opitutaceae</taxon>
        <taxon>Opitutus</taxon>
    </lineage>
</organism>
<keyword evidence="7 16" id="KW-0813">Transport</keyword>
<feature type="binding site" evidence="18">
    <location>
        <position position="343"/>
    </location>
    <ligand>
        <name>phosphoenolpyruvate</name>
        <dbReference type="ChEBI" id="CHEBI:58702"/>
    </ligand>
</feature>